<keyword evidence="1" id="KW-1133">Transmembrane helix</keyword>
<feature type="transmembrane region" description="Helical" evidence="1">
    <location>
        <begin position="16"/>
        <end position="39"/>
    </location>
</feature>
<keyword evidence="1" id="KW-0472">Membrane</keyword>
<name>A0ABZ1CYD7_9TREE</name>
<dbReference type="Proteomes" id="UP001329825">
    <property type="component" value="Chromosome 4"/>
</dbReference>
<evidence type="ECO:0000256" key="1">
    <source>
        <dbReference type="SAM" id="Phobius"/>
    </source>
</evidence>
<evidence type="ECO:0000313" key="2">
    <source>
        <dbReference type="EMBL" id="WRT66154.1"/>
    </source>
</evidence>
<organism evidence="2 3">
    <name type="scientific">Kwoniella shivajii</name>
    <dbReference type="NCBI Taxonomy" id="564305"/>
    <lineage>
        <taxon>Eukaryota</taxon>
        <taxon>Fungi</taxon>
        <taxon>Dikarya</taxon>
        <taxon>Basidiomycota</taxon>
        <taxon>Agaricomycotina</taxon>
        <taxon>Tremellomycetes</taxon>
        <taxon>Tremellales</taxon>
        <taxon>Cryptococcaceae</taxon>
        <taxon>Kwoniella</taxon>
    </lineage>
</organism>
<evidence type="ECO:0000313" key="3">
    <source>
        <dbReference type="Proteomes" id="UP001329825"/>
    </source>
</evidence>
<protein>
    <submittedName>
        <fullName evidence="2">Uncharacterized protein</fullName>
    </submittedName>
</protein>
<keyword evidence="3" id="KW-1185">Reference proteome</keyword>
<proteinExistence type="predicted"/>
<keyword evidence="1" id="KW-0812">Transmembrane</keyword>
<dbReference type="EMBL" id="CP141884">
    <property type="protein sequence ID" value="WRT66154.1"/>
    <property type="molecule type" value="Genomic_DNA"/>
</dbReference>
<accession>A0ABZ1CYD7</accession>
<feature type="transmembrane region" description="Helical" evidence="1">
    <location>
        <begin position="98"/>
        <end position="128"/>
    </location>
</feature>
<gene>
    <name evidence="2" type="ORF">IL334_003107</name>
</gene>
<sequence length="186" mass="20646">MTVPFLSTVYWLVQNIQYVIAIVFGIATIACSVASWYILRWLIPSPRAYIPFLRSNPKTVAGRRTSGSKTKDVKLSINDKRVTRASTAKRRQKSKSAISGLGALVSSTLGSVLFLCSIASGLICAYSLTEKGCYTLRHIGILEWLPWKQGLKCYKTRWDWVADILGEVMLNILQGHDFGGLGIKSM</sequence>
<dbReference type="RefSeq" id="XP_062790894.1">
    <property type="nucleotide sequence ID" value="XM_062934843.1"/>
</dbReference>
<reference evidence="2 3" key="1">
    <citation type="submission" date="2024-01" db="EMBL/GenBank/DDBJ databases">
        <title>Comparative genomics of Cryptococcus and Kwoniella reveals pathogenesis evolution and contrasting modes of karyotype evolution via chromosome fusion or intercentromeric recombination.</title>
        <authorList>
            <person name="Coelho M.A."/>
            <person name="David-Palma M."/>
            <person name="Shea T."/>
            <person name="Bowers K."/>
            <person name="McGinley-Smith S."/>
            <person name="Mohammad A.W."/>
            <person name="Gnirke A."/>
            <person name="Yurkov A.M."/>
            <person name="Nowrousian M."/>
            <person name="Sun S."/>
            <person name="Cuomo C.A."/>
            <person name="Heitman J."/>
        </authorList>
    </citation>
    <scope>NUCLEOTIDE SEQUENCE [LARGE SCALE GENOMIC DNA]</scope>
    <source>
        <strain evidence="2">CBS 11374</strain>
    </source>
</reference>
<dbReference type="GeneID" id="87955238"/>